<dbReference type="Proteomes" id="UP000295611">
    <property type="component" value="Unassembled WGS sequence"/>
</dbReference>
<keyword evidence="3" id="KW-1185">Reference proteome</keyword>
<dbReference type="Gene3D" id="1.20.1280.290">
    <property type="match status" value="1"/>
</dbReference>
<dbReference type="RefSeq" id="WP_133683210.1">
    <property type="nucleotide sequence ID" value="NZ_SNZP01000015.1"/>
</dbReference>
<dbReference type="AlphaFoldDB" id="A0A4R7B0Z5"/>
<evidence type="ECO:0000256" key="1">
    <source>
        <dbReference type="SAM" id="Phobius"/>
    </source>
</evidence>
<dbReference type="GO" id="GO:0016020">
    <property type="term" value="C:membrane"/>
    <property type="evidence" value="ECO:0007669"/>
    <property type="project" value="InterPro"/>
</dbReference>
<keyword evidence="1" id="KW-0472">Membrane</keyword>
<accession>A0A4R7B0Z5</accession>
<organism evidence="2 3">
    <name type="scientific">Paludibacterium purpuratum</name>
    <dbReference type="NCBI Taxonomy" id="1144873"/>
    <lineage>
        <taxon>Bacteria</taxon>
        <taxon>Pseudomonadati</taxon>
        <taxon>Pseudomonadota</taxon>
        <taxon>Betaproteobacteria</taxon>
        <taxon>Neisseriales</taxon>
        <taxon>Chromobacteriaceae</taxon>
        <taxon>Paludibacterium</taxon>
    </lineage>
</organism>
<proteinExistence type="predicted"/>
<keyword evidence="1 2" id="KW-0812">Transmembrane</keyword>
<protein>
    <submittedName>
        <fullName evidence="2">MtN3 and saliva related transmembrane protein</fullName>
    </submittedName>
</protein>
<dbReference type="Pfam" id="PF03083">
    <property type="entry name" value="MtN3_slv"/>
    <property type="match status" value="1"/>
</dbReference>
<feature type="transmembrane region" description="Helical" evidence="1">
    <location>
        <begin position="69"/>
        <end position="91"/>
    </location>
</feature>
<feature type="transmembrane region" description="Helical" evidence="1">
    <location>
        <begin position="41"/>
        <end position="63"/>
    </location>
</feature>
<evidence type="ECO:0000313" key="2">
    <source>
        <dbReference type="EMBL" id="TDR72993.1"/>
    </source>
</evidence>
<dbReference type="EMBL" id="SNZP01000015">
    <property type="protein sequence ID" value="TDR72993.1"/>
    <property type="molecule type" value="Genomic_DNA"/>
</dbReference>
<comment type="caution">
    <text evidence="2">The sequence shown here is derived from an EMBL/GenBank/DDBJ whole genome shotgun (WGS) entry which is preliminary data.</text>
</comment>
<gene>
    <name evidence="2" type="ORF">DFP86_11524</name>
</gene>
<name>A0A4R7B0Z5_9NEIS</name>
<keyword evidence="1" id="KW-1133">Transmembrane helix</keyword>
<reference evidence="2 3" key="1">
    <citation type="submission" date="2019-03" db="EMBL/GenBank/DDBJ databases">
        <title>Genomic Encyclopedia of Type Strains, Phase III (KMG-III): the genomes of soil and plant-associated and newly described type strains.</title>
        <authorList>
            <person name="Whitman W."/>
        </authorList>
    </citation>
    <scope>NUCLEOTIDE SEQUENCE [LARGE SCALE GENOMIC DNA]</scope>
    <source>
        <strain evidence="2 3">CECT 8976</strain>
    </source>
</reference>
<dbReference type="OrthoDB" id="122062at2"/>
<sequence>MALGDKRLRWLQRYMNCIGPLGNLMFYFQAYEIFVSRSAGAVSFTGFAISVVGLSSWLIYGIAIRNTPLIVANAVGVAGALTVLAGLLRYAGA</sequence>
<dbReference type="InterPro" id="IPR004316">
    <property type="entry name" value="SWEET_rpt"/>
</dbReference>
<evidence type="ECO:0000313" key="3">
    <source>
        <dbReference type="Proteomes" id="UP000295611"/>
    </source>
</evidence>